<feature type="repeat" description="WD" evidence="3">
    <location>
        <begin position="1114"/>
        <end position="1145"/>
    </location>
</feature>
<dbReference type="InterPro" id="IPR027417">
    <property type="entry name" value="P-loop_NTPase"/>
</dbReference>
<protein>
    <submittedName>
        <fullName evidence="6">WD-40 repeat-containing protein</fullName>
    </submittedName>
</protein>
<keyword evidence="2" id="KW-0677">Repeat</keyword>
<feature type="coiled-coil region" evidence="4">
    <location>
        <begin position="707"/>
        <end position="769"/>
    </location>
</feature>
<proteinExistence type="predicted"/>
<dbReference type="RefSeq" id="WP_097229462.1">
    <property type="nucleotide sequence ID" value="NZ_OCNE01000002.1"/>
</dbReference>
<dbReference type="PANTHER" id="PTHR19879:SF9">
    <property type="entry name" value="TRANSCRIPTION INITIATION FACTOR TFIID SUBUNIT 5"/>
    <property type="match status" value="1"/>
</dbReference>
<evidence type="ECO:0000256" key="3">
    <source>
        <dbReference type="PROSITE-ProRule" id="PRU00221"/>
    </source>
</evidence>
<dbReference type="PROSITE" id="PS00678">
    <property type="entry name" value="WD_REPEATS_1"/>
    <property type="match status" value="1"/>
</dbReference>
<feature type="repeat" description="WD" evidence="3">
    <location>
        <begin position="1444"/>
        <end position="1485"/>
    </location>
</feature>
<evidence type="ECO:0000256" key="2">
    <source>
        <dbReference type="ARBA" id="ARBA00022737"/>
    </source>
</evidence>
<dbReference type="Gene3D" id="2.130.10.10">
    <property type="entry name" value="YVTN repeat-like/Quinoprotein amine dehydrogenase"/>
    <property type="match status" value="4"/>
</dbReference>
<dbReference type="Proteomes" id="UP000219072">
    <property type="component" value="Unassembled WGS sequence"/>
</dbReference>
<gene>
    <name evidence="6" type="ORF">SAMN06297387_10217</name>
</gene>
<feature type="repeat" description="WD" evidence="3">
    <location>
        <begin position="1169"/>
        <end position="1199"/>
    </location>
</feature>
<dbReference type="SUPFAM" id="SSF52540">
    <property type="entry name" value="P-loop containing nucleoside triphosphate hydrolases"/>
    <property type="match status" value="1"/>
</dbReference>
<evidence type="ECO:0000313" key="7">
    <source>
        <dbReference type="Proteomes" id="UP000219072"/>
    </source>
</evidence>
<dbReference type="PROSITE" id="PS50294">
    <property type="entry name" value="WD_REPEATS_REGION"/>
    <property type="match status" value="2"/>
</dbReference>
<evidence type="ECO:0000256" key="1">
    <source>
        <dbReference type="ARBA" id="ARBA00022574"/>
    </source>
</evidence>
<name>A0A286DNA6_9ACTN</name>
<dbReference type="SMART" id="SM00320">
    <property type="entry name" value="WD40"/>
    <property type="match status" value="10"/>
</dbReference>
<feature type="repeat" description="WD" evidence="3">
    <location>
        <begin position="1069"/>
        <end position="1110"/>
    </location>
</feature>
<dbReference type="InterPro" id="IPR001680">
    <property type="entry name" value="WD40_rpt"/>
</dbReference>
<dbReference type="EMBL" id="OCNE01000002">
    <property type="protein sequence ID" value="SOD60110.1"/>
    <property type="molecule type" value="Genomic_DNA"/>
</dbReference>
<dbReference type="InterPro" id="IPR019775">
    <property type="entry name" value="WD40_repeat_CS"/>
</dbReference>
<keyword evidence="4" id="KW-0175">Coiled coil</keyword>
<dbReference type="OrthoDB" id="134501at2"/>
<dbReference type="NCBIfam" id="NF047832">
    <property type="entry name" value="caspase_w_EACC1"/>
    <property type="match status" value="1"/>
</dbReference>
<dbReference type="PANTHER" id="PTHR19879">
    <property type="entry name" value="TRANSCRIPTION INITIATION FACTOR TFIID"/>
    <property type="match status" value="1"/>
</dbReference>
<keyword evidence="7" id="KW-1185">Reference proteome</keyword>
<dbReference type="Pfam" id="PF00400">
    <property type="entry name" value="WD40"/>
    <property type="match status" value="6"/>
</dbReference>
<sequence>MNHEDGSDTGDLALRGAHAILVGTGSHVPESRLFDLPAVDSTLDDVAGALVDVCGLAPERVHRVPAEADAMAVTDLVERVTLNASGPVLLYYVGHGLLGPGDELYLATRASVSEERVGQAVAYRTVRDLLGNATGGSVVILDCCFSGLASVSADGSARDPFVSARPGGSFLLTSASYYARSFAPEGARHTLFSGELLNLLRAGDPAGPVRLSLDHVHTALERRFRDGPVRPRRQSEGGIGRVALARNAAYRPAAGPETAPPADVPCPYPGMEPFRTEDSAHFHGREDLTDRLLDAVRAPAAGPLVLLGPSGAGKSSLLRAGLLAGLAQRHEAGSALVPWPALLLPAPGERPLYALAALWARATGRPVDEVRQELARGRFPGALPGYRDCRLLVVDQFEEVFTRCQDADERAAFIDVLAGEVSRDSPPGPRVVIGLRADFYGRCLSHPALARALERGPVAVRPMDDDALRAAVEGPARAVGLTLEDGLTDRLLHDLRQGRADDAATPDAALALPFLAHALREIWVRRSGATLTLAGYQATGGIWQSIATTSEELYRSLDPRRRRALRRMLLRMVHITGDGGDVVARRRVRAGALVEGLPDAERSLTEDVRDRLAAARLIIVDRDGAEISHEALLRAWTRLRRWVERDRVGLLLRQQLEDDADAWKAAGRDSSFLYRGSRLAAASALDDPNADGRPLRRVDRAFLRAAREHAERERARDRRQRQSLQRRLRTAVVALCLALVATGVGFQQRNEAQEQRADAQEQRRIATGRALQAEAENLRDSDPRTSLRLSLAALRVNPTEEGREGLTATLQRTHLAGGSSFTSDGVDMSVFSSNGRLLATATPYGDDTAVHLWDTADATRPRHLTAVDAHSLPADSLAFSADQRLLAVVYSAGEEPDEDVEPRAGGVTVWNVADPAAPARLLDLPDLDDPRGAALSPDGTRLAVVAGGARGTLTSWDVSDPDAPRQLHAPVSAFDSDYVEFAPDGNTLVTGSGIVTAESPLTPESITHRTGWTLWDVSEPGRPVEITERRGFGNKATFHPAGSVLAVDYDNTVTLWDVTDPPNAESLATLGHRDTVTDFAFGPDGSHLVTGALDDTATLWDVGDPERSQQVTTLNGHSSPVMSMAFDDDGRGVTLADHDGGLTRWLTTPSAPALGATADTGGRSPNAAAFSPDGTVFAVAGYDGSVLLWDTTEPTAPRALPPLPVGNEAVHAVAFSSDGALLAVGTQAGDIMEHGRVELWDTSDPSAPSRLAVLPQVSGVTALAFSPRAAVLAVAGARFLEPAWVGLWDTGEPAEPAPLTAEDPLAATRDADLNLPSLANTPVVFSPDGTALVLPGSVWDVTDPGEPALLPTERGDYTMPAFSPSQAAFGPDGHLLTSDNSGRLALWSLRPGPRLVSALPSADDDFVIVGYHPDGALAASGGWGGRVTVWDVSDPTLPARAATLTDTVEDVTDVRFSPDGTTLAVTTADGTVEFWDLGSLPAIAADATGHACRLLGTGLTVEEWERYAPGLPYEQTCPG</sequence>
<reference evidence="6 7" key="1">
    <citation type="submission" date="2017-09" db="EMBL/GenBank/DDBJ databases">
        <authorList>
            <person name="Ehlers B."/>
            <person name="Leendertz F.H."/>
        </authorList>
    </citation>
    <scope>NUCLEOTIDE SEQUENCE [LARGE SCALE GENOMIC DNA]</scope>
    <source>
        <strain evidence="6 7">CGMCC 4.7095</strain>
    </source>
</reference>
<dbReference type="InterPro" id="IPR036322">
    <property type="entry name" value="WD40_repeat_dom_sf"/>
</dbReference>
<organism evidence="6 7">
    <name type="scientific">Streptomyces zhaozhouensis</name>
    <dbReference type="NCBI Taxonomy" id="1300267"/>
    <lineage>
        <taxon>Bacteria</taxon>
        <taxon>Bacillati</taxon>
        <taxon>Actinomycetota</taxon>
        <taxon>Actinomycetes</taxon>
        <taxon>Kitasatosporales</taxon>
        <taxon>Streptomycetaceae</taxon>
        <taxon>Streptomyces</taxon>
    </lineage>
</organism>
<dbReference type="SUPFAM" id="SSF50978">
    <property type="entry name" value="WD40 repeat-like"/>
    <property type="match status" value="2"/>
</dbReference>
<dbReference type="InterPro" id="IPR049052">
    <property type="entry name" value="nSTAND1"/>
</dbReference>
<dbReference type="PROSITE" id="PS50082">
    <property type="entry name" value="WD_REPEATS_2"/>
    <property type="match status" value="4"/>
</dbReference>
<dbReference type="Pfam" id="PF20703">
    <property type="entry name" value="nSTAND1"/>
    <property type="match status" value="1"/>
</dbReference>
<evidence type="ECO:0000313" key="6">
    <source>
        <dbReference type="EMBL" id="SOD60110.1"/>
    </source>
</evidence>
<keyword evidence="1 3" id="KW-0853">WD repeat</keyword>
<dbReference type="InterPro" id="IPR015943">
    <property type="entry name" value="WD40/YVTN_repeat-like_dom_sf"/>
</dbReference>
<accession>A0A286DNA6</accession>
<evidence type="ECO:0000256" key="4">
    <source>
        <dbReference type="SAM" id="Coils"/>
    </source>
</evidence>
<feature type="domain" description="Novel STAND NTPase 1" evidence="5">
    <location>
        <begin position="267"/>
        <end position="670"/>
    </location>
</feature>
<evidence type="ECO:0000259" key="5">
    <source>
        <dbReference type="Pfam" id="PF20703"/>
    </source>
</evidence>